<organism evidence="1 2">
    <name type="scientific">Sphingobacterium deserti</name>
    <dbReference type="NCBI Taxonomy" id="1229276"/>
    <lineage>
        <taxon>Bacteria</taxon>
        <taxon>Pseudomonadati</taxon>
        <taxon>Bacteroidota</taxon>
        <taxon>Sphingobacteriia</taxon>
        <taxon>Sphingobacteriales</taxon>
        <taxon>Sphingobacteriaceae</taxon>
        <taxon>Sphingobacterium</taxon>
    </lineage>
</organism>
<comment type="caution">
    <text evidence="1">The sequence shown here is derived from an EMBL/GenBank/DDBJ whole genome shotgun (WGS) entry which is preliminary data.</text>
</comment>
<reference evidence="1 2" key="2">
    <citation type="journal article" date="2015" name="PLoS ONE">
        <title>Whole-Genome Optical Mapping and Finished Genome Sequence of Sphingobacterium deserti sp. nov., a New Species Isolated from the Western Desert of China.</title>
        <authorList>
            <person name="Teng C."/>
            <person name="Zhou Z."/>
            <person name="Molnar I."/>
            <person name="Li X."/>
            <person name="Tang R."/>
            <person name="Chen M."/>
            <person name="Wang L."/>
            <person name="Su S."/>
            <person name="Zhang W."/>
            <person name="Lin M."/>
        </authorList>
    </citation>
    <scope>NUCLEOTIDE SEQUENCE [LARGE SCALE GENOMIC DNA]</scope>
    <source>
        <strain evidence="2">ACCC05744</strain>
    </source>
</reference>
<dbReference type="EMBL" id="JJMU01000072">
    <property type="protein sequence ID" value="KGE12382.1"/>
    <property type="molecule type" value="Genomic_DNA"/>
</dbReference>
<evidence type="ECO:0000313" key="1">
    <source>
        <dbReference type="EMBL" id="KGE12382.1"/>
    </source>
</evidence>
<dbReference type="Proteomes" id="UP000031802">
    <property type="component" value="Unassembled WGS sequence"/>
</dbReference>
<accession>A0A0B8SYM6</accession>
<protein>
    <submittedName>
        <fullName evidence="1">Uncharacterized protein</fullName>
    </submittedName>
</protein>
<sequence>MISLHCLYKDKVENFVSQQKNAIQIKSKLGRIKPKQFRISTIKG</sequence>
<dbReference type="PATRIC" id="fig|1229276.3.peg.4009"/>
<evidence type="ECO:0000313" key="2">
    <source>
        <dbReference type="Proteomes" id="UP000031802"/>
    </source>
</evidence>
<keyword evidence="2" id="KW-1185">Reference proteome</keyword>
<proteinExistence type="predicted"/>
<gene>
    <name evidence="1" type="ORF">DI53_3871</name>
</gene>
<name>A0A0B8SYM6_9SPHI</name>
<dbReference type="AlphaFoldDB" id="A0A0B8SYM6"/>
<reference evidence="2" key="1">
    <citation type="submission" date="2014-04" db="EMBL/GenBank/DDBJ databases">
        <title>Whole-Genome optical mapping and complete genome sequence of Sphingobacterium deserti sp. nov., a new spaces isolated from desert in the west of China.</title>
        <authorList>
            <person name="Teng C."/>
            <person name="Zhou Z."/>
            <person name="Li X."/>
            <person name="Chen M."/>
            <person name="Lin M."/>
            <person name="Wang L."/>
            <person name="Su S."/>
            <person name="Zhang C."/>
            <person name="Zhang W."/>
        </authorList>
    </citation>
    <scope>NUCLEOTIDE SEQUENCE [LARGE SCALE GENOMIC DNA]</scope>
    <source>
        <strain evidence="2">ACCC05744</strain>
    </source>
</reference>